<dbReference type="AlphaFoldDB" id="A0A8J5WRT7"/>
<reference evidence="2" key="2">
    <citation type="submission" date="2021-02" db="EMBL/GenBank/DDBJ databases">
        <authorList>
            <person name="Kimball J.A."/>
            <person name="Haas M.W."/>
            <person name="Macchietto M."/>
            <person name="Kono T."/>
            <person name="Duquette J."/>
            <person name="Shao M."/>
        </authorList>
    </citation>
    <scope>NUCLEOTIDE SEQUENCE</scope>
    <source>
        <tissue evidence="2">Fresh leaf tissue</tissue>
    </source>
</reference>
<dbReference type="EMBL" id="JAAALK010000079">
    <property type="protein sequence ID" value="KAG8096485.1"/>
    <property type="molecule type" value="Genomic_DNA"/>
</dbReference>
<evidence type="ECO:0000313" key="2">
    <source>
        <dbReference type="EMBL" id="KAG8096485.1"/>
    </source>
</evidence>
<name>A0A8J5WRT7_ZIZPA</name>
<feature type="region of interest" description="Disordered" evidence="1">
    <location>
        <begin position="1"/>
        <end position="120"/>
    </location>
</feature>
<protein>
    <submittedName>
        <fullName evidence="2">Uncharacterized protein</fullName>
    </submittedName>
</protein>
<organism evidence="2 3">
    <name type="scientific">Zizania palustris</name>
    <name type="common">Northern wild rice</name>
    <dbReference type="NCBI Taxonomy" id="103762"/>
    <lineage>
        <taxon>Eukaryota</taxon>
        <taxon>Viridiplantae</taxon>
        <taxon>Streptophyta</taxon>
        <taxon>Embryophyta</taxon>
        <taxon>Tracheophyta</taxon>
        <taxon>Spermatophyta</taxon>
        <taxon>Magnoliopsida</taxon>
        <taxon>Liliopsida</taxon>
        <taxon>Poales</taxon>
        <taxon>Poaceae</taxon>
        <taxon>BOP clade</taxon>
        <taxon>Oryzoideae</taxon>
        <taxon>Oryzeae</taxon>
        <taxon>Zizaniinae</taxon>
        <taxon>Zizania</taxon>
    </lineage>
</organism>
<dbReference type="Proteomes" id="UP000729402">
    <property type="component" value="Unassembled WGS sequence"/>
</dbReference>
<keyword evidence="3" id="KW-1185">Reference proteome</keyword>
<accession>A0A8J5WRT7</accession>
<comment type="caution">
    <text evidence="2">The sequence shown here is derived from an EMBL/GenBank/DDBJ whole genome shotgun (WGS) entry which is preliminary data.</text>
</comment>
<feature type="compositionally biased region" description="Basic and acidic residues" evidence="1">
    <location>
        <begin position="10"/>
        <end position="35"/>
    </location>
</feature>
<gene>
    <name evidence="2" type="ORF">GUJ93_ZPchr0013g35132</name>
</gene>
<evidence type="ECO:0000313" key="3">
    <source>
        <dbReference type="Proteomes" id="UP000729402"/>
    </source>
</evidence>
<reference evidence="2" key="1">
    <citation type="journal article" date="2021" name="bioRxiv">
        <title>Whole Genome Assembly and Annotation of Northern Wild Rice, Zizania palustris L., Supports a Whole Genome Duplication in the Zizania Genus.</title>
        <authorList>
            <person name="Haas M."/>
            <person name="Kono T."/>
            <person name="Macchietto M."/>
            <person name="Millas R."/>
            <person name="McGilp L."/>
            <person name="Shao M."/>
            <person name="Duquette J."/>
            <person name="Hirsch C.N."/>
            <person name="Kimball J."/>
        </authorList>
    </citation>
    <scope>NUCLEOTIDE SEQUENCE</scope>
    <source>
        <tissue evidence="2">Fresh leaf tissue</tissue>
    </source>
</reference>
<sequence length="149" mass="16497">MNWKQPTRKANAEEGGVGRRPADWRPTRELPDLAKRRPAPACPAERRAEPPAGPPDLAAEQTTDVGKSWAKRPVQSRRARSPVCLGLSRGQGHSRRSPRRGWADRPRPVAAGVQTGRRRAVSRRAMRRWVALAPAFSCSGKNNRADNVL</sequence>
<proteinExistence type="predicted"/>
<evidence type="ECO:0000256" key="1">
    <source>
        <dbReference type="SAM" id="MobiDB-lite"/>
    </source>
</evidence>